<dbReference type="Proteomes" id="UP000183974">
    <property type="component" value="Unassembled WGS sequence"/>
</dbReference>
<evidence type="ECO:0000313" key="2">
    <source>
        <dbReference type="Proteomes" id="UP000183974"/>
    </source>
</evidence>
<gene>
    <name evidence="1" type="ORF">SAMN05444398_1011049</name>
</gene>
<reference evidence="1" key="1">
    <citation type="submission" date="2016-11" db="EMBL/GenBank/DDBJ databases">
        <authorList>
            <person name="Jaros S."/>
            <person name="Januszkiewicz K."/>
            <person name="Wedrychowicz H."/>
        </authorList>
    </citation>
    <scope>NUCLEOTIDE SEQUENCE [LARGE SCALE GENOMIC DNA]</scope>
    <source>
        <strain evidence="1">DSM 29589</strain>
    </source>
</reference>
<name>A0A1M6YVQ3_9RHOB</name>
<dbReference type="AlphaFoldDB" id="A0A1M6YVQ3"/>
<keyword evidence="2" id="KW-1185">Reference proteome</keyword>
<organism evidence="1 2">
    <name type="scientific">Roseovarius pacificus</name>
    <dbReference type="NCBI Taxonomy" id="337701"/>
    <lineage>
        <taxon>Bacteria</taxon>
        <taxon>Pseudomonadati</taxon>
        <taxon>Pseudomonadota</taxon>
        <taxon>Alphaproteobacteria</taxon>
        <taxon>Rhodobacterales</taxon>
        <taxon>Roseobacteraceae</taxon>
        <taxon>Roseovarius</taxon>
    </lineage>
</organism>
<evidence type="ECO:0000313" key="1">
    <source>
        <dbReference type="EMBL" id="SHL22129.1"/>
    </source>
</evidence>
<dbReference type="EMBL" id="FRBR01000001">
    <property type="protein sequence ID" value="SHL22129.1"/>
    <property type="molecule type" value="Genomic_DNA"/>
</dbReference>
<sequence>MYITQHLYARETGRVVETACARLKTVPHINGGRGVHHYHVAAALPTLRPREYDSIPALVLCATPPEDSLYVGGPEALPMARALIEWLPEEPRERFRAVQNSFVVALANSNVCAAPVVENIETLRVLIVLQPDILRWIFRCGDVPDMDRLAPAFAIVNNSSEALAA</sequence>
<dbReference type="STRING" id="337701.SAMN05444398_1011049"/>
<dbReference type="RefSeq" id="WP_073033469.1">
    <property type="nucleotide sequence ID" value="NZ_BMLR01000001.1"/>
</dbReference>
<proteinExistence type="predicted"/>
<accession>A0A1M6YVQ3</accession>
<protein>
    <submittedName>
        <fullName evidence="1">Uncharacterized protein</fullName>
    </submittedName>
</protein>
<dbReference type="OrthoDB" id="7745462at2"/>